<feature type="signal peptide" evidence="1">
    <location>
        <begin position="1"/>
        <end position="36"/>
    </location>
</feature>
<dbReference type="Pfam" id="PF18885">
    <property type="entry name" value="DUF5648"/>
    <property type="match status" value="1"/>
</dbReference>
<feature type="chain" id="PRO_5035167448" evidence="1">
    <location>
        <begin position="37"/>
        <end position="241"/>
    </location>
</feature>
<keyword evidence="1" id="KW-0732">Signal</keyword>
<gene>
    <name evidence="3" type="ORF">J4E96_04275</name>
</gene>
<dbReference type="KEGG" id="psic:J4E96_04275"/>
<dbReference type="EMBL" id="CP071868">
    <property type="protein sequence ID" value="QTE30230.1"/>
    <property type="molecule type" value="Genomic_DNA"/>
</dbReference>
<reference evidence="3" key="1">
    <citation type="submission" date="2021-03" db="EMBL/GenBank/DDBJ databases">
        <title>Pengzhenrongella sicca gen. nov., sp. nov., a new member of suborder Micrococcineae isolated from High-Arctic tundra soil.</title>
        <authorList>
            <person name="Peng F."/>
        </authorList>
    </citation>
    <scope>NUCLEOTIDE SEQUENCE</scope>
    <source>
        <strain evidence="3">LRZ-2</strain>
    </source>
</reference>
<accession>A0A8A4ZE14</accession>
<dbReference type="RefSeq" id="WP_227424556.1">
    <property type="nucleotide sequence ID" value="NZ_CP071868.1"/>
</dbReference>
<proteinExistence type="predicted"/>
<keyword evidence="4" id="KW-1185">Reference proteome</keyword>
<evidence type="ECO:0000256" key="1">
    <source>
        <dbReference type="SAM" id="SignalP"/>
    </source>
</evidence>
<evidence type="ECO:0000313" key="3">
    <source>
        <dbReference type="EMBL" id="QTE30230.1"/>
    </source>
</evidence>
<dbReference type="Pfam" id="PF05901">
    <property type="entry name" value="Excalibur"/>
    <property type="match status" value="1"/>
</dbReference>
<protein>
    <submittedName>
        <fullName evidence="3">Excalibur calcium-binding domain-containing protein</fullName>
    </submittedName>
</protein>
<evidence type="ECO:0000313" key="4">
    <source>
        <dbReference type="Proteomes" id="UP000663937"/>
    </source>
</evidence>
<feature type="domain" description="Excalibur calcium-binding" evidence="2">
    <location>
        <begin position="40"/>
        <end position="77"/>
    </location>
</feature>
<dbReference type="SMART" id="SM00894">
    <property type="entry name" value="Excalibur"/>
    <property type="match status" value="1"/>
</dbReference>
<dbReference type="InterPro" id="IPR043708">
    <property type="entry name" value="DUF5648"/>
</dbReference>
<dbReference type="InterPro" id="IPR008613">
    <property type="entry name" value="Excalibur_Ca-bd_domain"/>
</dbReference>
<sequence>MPRDDKGVLVRQFRRGMAVLVVAAIAFVTASSVASAAMGVDLNCSDFRYRQDAQDHLDAFAGDPDGLDRDGDGIACEWLPSRPVSQPPSSLAVVPVWRFWSPGFNNAHFFTTNAAESAHIRAGDPNWRYEGQAFAAYAPDGQGCDAATAVYRFYSVRFQSHFFTASQAEADNIRLNDSNWAYEGIAYCATTEKVVGSTAVYRFWSPGFGKHFFTASAAEAAHLRANDQNWNFERIAYYVVP</sequence>
<evidence type="ECO:0000259" key="2">
    <source>
        <dbReference type="SMART" id="SM00894"/>
    </source>
</evidence>
<name>A0A8A4ZE14_9MICO</name>
<dbReference type="AlphaFoldDB" id="A0A8A4ZE14"/>
<organism evidence="3 4">
    <name type="scientific">Pengzhenrongella sicca</name>
    <dbReference type="NCBI Taxonomy" id="2819238"/>
    <lineage>
        <taxon>Bacteria</taxon>
        <taxon>Bacillati</taxon>
        <taxon>Actinomycetota</taxon>
        <taxon>Actinomycetes</taxon>
        <taxon>Micrococcales</taxon>
        <taxon>Pengzhenrongella</taxon>
    </lineage>
</organism>
<dbReference type="Proteomes" id="UP000663937">
    <property type="component" value="Chromosome"/>
</dbReference>